<feature type="domain" description="BTB" evidence="1">
    <location>
        <begin position="30"/>
        <end position="97"/>
    </location>
</feature>
<name>A0AAJ0DE16_9PEZI</name>
<dbReference type="PANTHER" id="PTHR47843:SF2">
    <property type="entry name" value="BTB DOMAIN-CONTAINING PROTEIN"/>
    <property type="match status" value="1"/>
</dbReference>
<dbReference type="CDD" id="cd18186">
    <property type="entry name" value="BTB_POZ_ZBTB_KLHL-like"/>
    <property type="match status" value="1"/>
</dbReference>
<sequence>MPKRKAEEEGPPMRSQLVRRRMEDAPHGPKTTKVVVGSQTFDVHTDLLTKHSDFFKAALHETWKEGQTRQVELQETDPEHFAIFKNFLYSGRIYSSKEDDLAKDVIDHLGRSPDKEWNRLYHSWVLGEQLLSTPFKDAVTQAIFDKTAAGPIYPVLAHLTIYPHSMPACGVRRLLIDIAVWFWRSSSFQKCGTSSVDCEFLRDICIAFGERASTGQAYDKPFLAQNDDGCKYHEHVTEGKPCYLKTFGITK</sequence>
<keyword evidence="3" id="KW-1185">Reference proteome</keyword>
<dbReference type="EMBL" id="JAWDJX010000021">
    <property type="protein sequence ID" value="KAK3052306.1"/>
    <property type="molecule type" value="Genomic_DNA"/>
</dbReference>
<evidence type="ECO:0000313" key="2">
    <source>
        <dbReference type="EMBL" id="KAK3052306.1"/>
    </source>
</evidence>
<dbReference type="Proteomes" id="UP001271007">
    <property type="component" value="Unassembled WGS sequence"/>
</dbReference>
<gene>
    <name evidence="2" type="ORF">LTR09_006516</name>
</gene>
<dbReference type="InterPro" id="IPR011333">
    <property type="entry name" value="SKP1/BTB/POZ_sf"/>
</dbReference>
<organism evidence="2 3">
    <name type="scientific">Extremus antarcticus</name>
    <dbReference type="NCBI Taxonomy" id="702011"/>
    <lineage>
        <taxon>Eukaryota</taxon>
        <taxon>Fungi</taxon>
        <taxon>Dikarya</taxon>
        <taxon>Ascomycota</taxon>
        <taxon>Pezizomycotina</taxon>
        <taxon>Dothideomycetes</taxon>
        <taxon>Dothideomycetidae</taxon>
        <taxon>Mycosphaerellales</taxon>
        <taxon>Extremaceae</taxon>
        <taxon>Extremus</taxon>
    </lineage>
</organism>
<accession>A0AAJ0DE16</accession>
<dbReference type="Gene3D" id="3.30.710.10">
    <property type="entry name" value="Potassium Channel Kv1.1, Chain A"/>
    <property type="match status" value="1"/>
</dbReference>
<evidence type="ECO:0000313" key="3">
    <source>
        <dbReference type="Proteomes" id="UP001271007"/>
    </source>
</evidence>
<dbReference type="AlphaFoldDB" id="A0AAJ0DE16"/>
<dbReference type="InterPro" id="IPR000210">
    <property type="entry name" value="BTB/POZ_dom"/>
</dbReference>
<reference evidence="2" key="1">
    <citation type="submission" date="2023-04" db="EMBL/GenBank/DDBJ databases">
        <title>Black Yeasts Isolated from many extreme environments.</title>
        <authorList>
            <person name="Coleine C."/>
            <person name="Stajich J.E."/>
            <person name="Selbmann L."/>
        </authorList>
    </citation>
    <scope>NUCLEOTIDE SEQUENCE</scope>
    <source>
        <strain evidence="2">CCFEE 5312</strain>
    </source>
</reference>
<comment type="caution">
    <text evidence="2">The sequence shown here is derived from an EMBL/GenBank/DDBJ whole genome shotgun (WGS) entry which is preliminary data.</text>
</comment>
<dbReference type="SUPFAM" id="SSF54695">
    <property type="entry name" value="POZ domain"/>
    <property type="match status" value="1"/>
</dbReference>
<dbReference type="Pfam" id="PF00651">
    <property type="entry name" value="BTB"/>
    <property type="match status" value="1"/>
</dbReference>
<dbReference type="PANTHER" id="PTHR47843">
    <property type="entry name" value="BTB DOMAIN-CONTAINING PROTEIN-RELATED"/>
    <property type="match status" value="1"/>
</dbReference>
<protein>
    <recommendedName>
        <fullName evidence="1">BTB domain-containing protein</fullName>
    </recommendedName>
</protein>
<dbReference type="PROSITE" id="PS50097">
    <property type="entry name" value="BTB"/>
    <property type="match status" value="1"/>
</dbReference>
<evidence type="ECO:0000259" key="1">
    <source>
        <dbReference type="PROSITE" id="PS50097"/>
    </source>
</evidence>
<proteinExistence type="predicted"/>